<feature type="transmembrane region" description="Helical" evidence="5">
    <location>
        <begin position="71"/>
        <end position="91"/>
    </location>
</feature>
<feature type="transmembrane region" description="Helical" evidence="5">
    <location>
        <begin position="12"/>
        <end position="34"/>
    </location>
</feature>
<sequence>MPTNDHRIDARDWSLLAVLSILWGGSFFFNGAALRELPPLTLVFLRVALGAAMLLLPLLRAHGIGFPESWTGWAPFIAIGLLNNVVPFSLIAIGQTFIPSGLASILNATTPMFTVIVMIAAGEEALQMRRLAGVALGLAGVTLLRGWGFETRPGQGLGILLCLGGALSYGFAALAARRLLKDAAPLGTATFQLMASTIMMAVVVGVVEQPWFLPMPSLATWLAVLGLAALSTALAYIVFFQIVRRSGASNVMLVTLLIPVTAILLGWLVLDEPISGREIAGAIVIGSALLVIDGRAFSLLRKLSVASRFSGSREALRCETEKRGPNPR</sequence>
<dbReference type="InterPro" id="IPR050638">
    <property type="entry name" value="AA-Vitamin_Transporters"/>
</dbReference>
<keyword evidence="3 5" id="KW-1133">Transmembrane helix</keyword>
<feature type="transmembrane region" description="Helical" evidence="5">
    <location>
        <begin position="251"/>
        <end position="270"/>
    </location>
</feature>
<dbReference type="PANTHER" id="PTHR32322">
    <property type="entry name" value="INNER MEMBRANE TRANSPORTER"/>
    <property type="match status" value="1"/>
</dbReference>
<organism evidence="7 8">
    <name type="scientific">Bradyrhizobium yuanmingense</name>
    <dbReference type="NCBI Taxonomy" id="108015"/>
    <lineage>
        <taxon>Bacteria</taxon>
        <taxon>Pseudomonadati</taxon>
        <taxon>Pseudomonadota</taxon>
        <taxon>Alphaproteobacteria</taxon>
        <taxon>Hyphomicrobiales</taxon>
        <taxon>Nitrobacteraceae</taxon>
        <taxon>Bradyrhizobium</taxon>
    </lineage>
</organism>
<evidence type="ECO:0000256" key="5">
    <source>
        <dbReference type="SAM" id="Phobius"/>
    </source>
</evidence>
<evidence type="ECO:0000313" key="8">
    <source>
        <dbReference type="Proteomes" id="UP001565474"/>
    </source>
</evidence>
<feature type="transmembrane region" description="Helical" evidence="5">
    <location>
        <begin position="183"/>
        <end position="206"/>
    </location>
</feature>
<gene>
    <name evidence="7" type="ORF">ABH992_007706</name>
</gene>
<feature type="transmembrane region" description="Helical" evidence="5">
    <location>
        <begin position="40"/>
        <end position="59"/>
    </location>
</feature>
<comment type="caution">
    <text evidence="7">The sequence shown here is derived from an EMBL/GenBank/DDBJ whole genome shotgun (WGS) entry which is preliminary data.</text>
</comment>
<keyword evidence="2 5" id="KW-0812">Transmembrane</keyword>
<dbReference type="EMBL" id="JBGBZN010000002">
    <property type="protein sequence ID" value="MEY9475307.1"/>
    <property type="molecule type" value="Genomic_DNA"/>
</dbReference>
<dbReference type="Pfam" id="PF00892">
    <property type="entry name" value="EamA"/>
    <property type="match status" value="2"/>
</dbReference>
<feature type="transmembrane region" description="Helical" evidence="5">
    <location>
        <begin position="131"/>
        <end position="149"/>
    </location>
</feature>
<feature type="transmembrane region" description="Helical" evidence="5">
    <location>
        <begin position="218"/>
        <end position="239"/>
    </location>
</feature>
<feature type="domain" description="EamA" evidence="6">
    <location>
        <begin position="15"/>
        <end position="144"/>
    </location>
</feature>
<keyword evidence="4 5" id="KW-0472">Membrane</keyword>
<evidence type="ECO:0000256" key="1">
    <source>
        <dbReference type="ARBA" id="ARBA00004141"/>
    </source>
</evidence>
<feature type="transmembrane region" description="Helical" evidence="5">
    <location>
        <begin position="97"/>
        <end position="119"/>
    </location>
</feature>
<dbReference type="InterPro" id="IPR037185">
    <property type="entry name" value="EmrE-like"/>
</dbReference>
<evidence type="ECO:0000313" key="7">
    <source>
        <dbReference type="EMBL" id="MEY9475307.1"/>
    </source>
</evidence>
<comment type="subcellular location">
    <subcellularLocation>
        <location evidence="1">Membrane</location>
        <topology evidence="1">Multi-pass membrane protein</topology>
    </subcellularLocation>
</comment>
<dbReference type="PANTHER" id="PTHR32322:SF9">
    <property type="entry name" value="AMINO-ACID METABOLITE EFFLUX PUMP-RELATED"/>
    <property type="match status" value="1"/>
</dbReference>
<name>A0ABV4GTM7_9BRAD</name>
<feature type="transmembrane region" description="Helical" evidence="5">
    <location>
        <begin position="282"/>
        <end position="300"/>
    </location>
</feature>
<dbReference type="Proteomes" id="UP001565474">
    <property type="component" value="Unassembled WGS sequence"/>
</dbReference>
<evidence type="ECO:0000259" key="6">
    <source>
        <dbReference type="Pfam" id="PF00892"/>
    </source>
</evidence>
<feature type="transmembrane region" description="Helical" evidence="5">
    <location>
        <begin position="155"/>
        <end position="176"/>
    </location>
</feature>
<evidence type="ECO:0000256" key="4">
    <source>
        <dbReference type="ARBA" id="ARBA00023136"/>
    </source>
</evidence>
<evidence type="ECO:0000256" key="2">
    <source>
        <dbReference type="ARBA" id="ARBA00022692"/>
    </source>
</evidence>
<feature type="domain" description="EamA" evidence="6">
    <location>
        <begin position="157"/>
        <end position="292"/>
    </location>
</feature>
<dbReference type="InterPro" id="IPR000620">
    <property type="entry name" value="EamA_dom"/>
</dbReference>
<dbReference type="RefSeq" id="WP_081493634.1">
    <property type="nucleotide sequence ID" value="NZ_JBGBYD010000002.1"/>
</dbReference>
<protein>
    <submittedName>
        <fullName evidence="7">Drug/metabolite transporter (DMT)-like permease</fullName>
    </submittedName>
</protein>
<keyword evidence="8" id="KW-1185">Reference proteome</keyword>
<reference evidence="7 8" key="1">
    <citation type="submission" date="2024-07" db="EMBL/GenBank/DDBJ databases">
        <title>Genomic Encyclopedia of Type Strains, Phase V (KMG-V): Genome sequencing to study the core and pangenomes of soil and plant-associated prokaryotes.</title>
        <authorList>
            <person name="Whitman W."/>
        </authorList>
    </citation>
    <scope>NUCLEOTIDE SEQUENCE [LARGE SCALE GENOMIC DNA]</scope>
    <source>
        <strain evidence="7 8">USDA 222</strain>
    </source>
</reference>
<evidence type="ECO:0000256" key="3">
    <source>
        <dbReference type="ARBA" id="ARBA00022989"/>
    </source>
</evidence>
<proteinExistence type="predicted"/>
<accession>A0ABV4GTM7</accession>
<dbReference type="SUPFAM" id="SSF103481">
    <property type="entry name" value="Multidrug resistance efflux transporter EmrE"/>
    <property type="match status" value="2"/>
</dbReference>